<protein>
    <submittedName>
        <fullName evidence="3">LPPG:FO 2-phospho-L-lactate transferase</fullName>
    </submittedName>
</protein>
<dbReference type="GO" id="GO:0043743">
    <property type="term" value="F:LPPG:FO 2-phospho-L-lactate transferase activity"/>
    <property type="evidence" value="ECO:0007669"/>
    <property type="project" value="InterPro"/>
</dbReference>
<dbReference type="Proteomes" id="UP000275394">
    <property type="component" value="Unassembled WGS sequence"/>
</dbReference>
<proteinExistence type="inferred from homology"/>
<organism evidence="3 4">
    <name type="scientific">Sinobacterium caligoides</name>
    <dbReference type="NCBI Taxonomy" id="933926"/>
    <lineage>
        <taxon>Bacteria</taxon>
        <taxon>Pseudomonadati</taxon>
        <taxon>Pseudomonadota</taxon>
        <taxon>Gammaproteobacteria</taxon>
        <taxon>Cellvibrionales</taxon>
        <taxon>Spongiibacteraceae</taxon>
        <taxon>Sinobacterium</taxon>
    </lineage>
</organism>
<keyword evidence="4" id="KW-1185">Reference proteome</keyword>
<reference evidence="3 4" key="1">
    <citation type="submission" date="2018-11" db="EMBL/GenBank/DDBJ databases">
        <title>Genomic Encyclopedia of Type Strains, Phase IV (KMG-IV): sequencing the most valuable type-strain genomes for metagenomic binning, comparative biology and taxonomic classification.</title>
        <authorList>
            <person name="Goeker M."/>
        </authorList>
    </citation>
    <scope>NUCLEOTIDE SEQUENCE [LARGE SCALE GENOMIC DNA]</scope>
    <source>
        <strain evidence="3 4">DSM 100316</strain>
    </source>
</reference>
<dbReference type="GO" id="GO:0000287">
    <property type="term" value="F:magnesium ion binding"/>
    <property type="evidence" value="ECO:0007669"/>
    <property type="project" value="InterPro"/>
</dbReference>
<dbReference type="InterPro" id="IPR010115">
    <property type="entry name" value="FbiA/CofD"/>
</dbReference>
<dbReference type="OrthoDB" id="7466225at2"/>
<dbReference type="InterPro" id="IPR002882">
    <property type="entry name" value="CofD"/>
</dbReference>
<dbReference type="NCBIfam" id="TIGR01819">
    <property type="entry name" value="F420_cofD"/>
    <property type="match status" value="1"/>
</dbReference>
<dbReference type="RefSeq" id="WP_123711976.1">
    <property type="nucleotide sequence ID" value="NZ_RKHR01000004.1"/>
</dbReference>
<accession>A0A3N2DN93</accession>
<dbReference type="InterPro" id="IPR038136">
    <property type="entry name" value="CofD-like_dom_sf"/>
</dbReference>
<dbReference type="AlphaFoldDB" id="A0A3N2DN93"/>
<keyword evidence="1 3" id="KW-0808">Transferase</keyword>
<dbReference type="HAMAP" id="MF_01257">
    <property type="entry name" value="CofD"/>
    <property type="match status" value="1"/>
</dbReference>
<sequence>MVHKQRRQVLALSGGVGGAKLALGLTQHLGATELTVVANTADDFEHLGLSICPDLDTVMYTLAELSNKEQGWGIEGESWSCMSALAELNGPTWFRLGDRDIATHLQRSQLLRDGVSLTETTGQLNSALGVSYTLLPMSDDPVRTFVQTAQGELPFQQYFVGEQCAPEVTGFYFQGIEQARPQPDWMQLLAASQLAAIIICPSNPFVSVDPMLRLCGVREAMRQSKAPVIAVSPIVGGSAIKGPAAKMFTELGLGCSAIAVAEFYGDLLDGFVIDNIDVEQQAAIEALGIPCLVTNTVMKTLEDRALLAQQTLAFAERLTVSQLAVEVPQ</sequence>
<dbReference type="Pfam" id="PF01933">
    <property type="entry name" value="CofD"/>
    <property type="match status" value="1"/>
</dbReference>
<dbReference type="EMBL" id="RKHR01000004">
    <property type="protein sequence ID" value="ROS01152.1"/>
    <property type="molecule type" value="Genomic_DNA"/>
</dbReference>
<dbReference type="SUPFAM" id="SSF142338">
    <property type="entry name" value="CofD-like"/>
    <property type="match status" value="1"/>
</dbReference>
<dbReference type="PANTHER" id="PTHR43007">
    <property type="entry name" value="2-PHOSPHO-L-LACTATE TRANSFERASE"/>
    <property type="match status" value="1"/>
</dbReference>
<evidence type="ECO:0000313" key="4">
    <source>
        <dbReference type="Proteomes" id="UP000275394"/>
    </source>
</evidence>
<dbReference type="Gene3D" id="1.10.8.240">
    <property type="entry name" value="CofD-like domain"/>
    <property type="match status" value="1"/>
</dbReference>
<evidence type="ECO:0000256" key="2">
    <source>
        <dbReference type="ARBA" id="ARBA00022842"/>
    </source>
</evidence>
<evidence type="ECO:0000256" key="1">
    <source>
        <dbReference type="ARBA" id="ARBA00022679"/>
    </source>
</evidence>
<dbReference type="Gene3D" id="3.40.50.10680">
    <property type="entry name" value="CofD-like domains"/>
    <property type="match status" value="1"/>
</dbReference>
<keyword evidence="2" id="KW-0460">Magnesium</keyword>
<evidence type="ECO:0000313" key="3">
    <source>
        <dbReference type="EMBL" id="ROS01152.1"/>
    </source>
</evidence>
<comment type="caution">
    <text evidence="3">The sequence shown here is derived from an EMBL/GenBank/DDBJ whole genome shotgun (WGS) entry which is preliminary data.</text>
</comment>
<dbReference type="PANTHER" id="PTHR43007:SF1">
    <property type="entry name" value="2-PHOSPHO-L-LACTATE TRANSFERASE"/>
    <property type="match status" value="1"/>
</dbReference>
<gene>
    <name evidence="3" type="ORF">EDC56_1580</name>
</gene>
<name>A0A3N2DN93_9GAMM</name>
<dbReference type="CDD" id="cd07186">
    <property type="entry name" value="CofD_like"/>
    <property type="match status" value="1"/>
</dbReference>